<dbReference type="Proteomes" id="UP001140949">
    <property type="component" value="Unassembled WGS sequence"/>
</dbReference>
<keyword evidence="4 9" id="KW-0347">Helicase</keyword>
<dbReference type="PANTHER" id="PTHR18934">
    <property type="entry name" value="ATP-DEPENDENT RNA HELICASE"/>
    <property type="match status" value="1"/>
</dbReference>
<sequence>MEKPSRMAIVKSLEQLSLLGALTDDYKLSDPVGLQMARLPLDPLYSKALIMASDFKCLEEMLIIVAMLSVESIFYFPREKIDEARAARKSFLSSEGDHITLLNVYRAATECLKKSKAANRKEKTVEKSLNRWCRENFINNRSLKHARDVHSQIKGHVQQMGLVISSCGDEMVQFRRCLTASFFLNAALKEPDGSYRAIASSQNVQIHPSSVLFRTKPDCIIFNELVRTNQNYVRNLTRVDPLWLPELAPQYYEAQKNSCMLWAILVFMFCKLIVLVKLFI</sequence>
<dbReference type="InterPro" id="IPR027417">
    <property type="entry name" value="P-loop_NTPase"/>
</dbReference>
<evidence type="ECO:0000256" key="1">
    <source>
        <dbReference type="ARBA" id="ARBA00012552"/>
    </source>
</evidence>
<dbReference type="AlphaFoldDB" id="A0AAX6F4W1"/>
<comment type="catalytic activity">
    <reaction evidence="6">
        <text>ATP + H2O = ADP + phosphate + H(+)</text>
        <dbReference type="Rhea" id="RHEA:13065"/>
        <dbReference type="ChEBI" id="CHEBI:15377"/>
        <dbReference type="ChEBI" id="CHEBI:15378"/>
        <dbReference type="ChEBI" id="CHEBI:30616"/>
        <dbReference type="ChEBI" id="CHEBI:43474"/>
        <dbReference type="ChEBI" id="CHEBI:456216"/>
        <dbReference type="EC" id="3.6.4.13"/>
    </reaction>
</comment>
<evidence type="ECO:0000256" key="7">
    <source>
        <dbReference type="SAM" id="Phobius"/>
    </source>
</evidence>
<dbReference type="GO" id="GO:0005524">
    <property type="term" value="F:ATP binding"/>
    <property type="evidence" value="ECO:0007669"/>
    <property type="project" value="UniProtKB-KW"/>
</dbReference>
<dbReference type="GO" id="GO:0005730">
    <property type="term" value="C:nucleolus"/>
    <property type="evidence" value="ECO:0007669"/>
    <property type="project" value="TreeGrafter"/>
</dbReference>
<keyword evidence="7" id="KW-1133">Transmembrane helix</keyword>
<dbReference type="Gene3D" id="1.20.120.1080">
    <property type="match status" value="1"/>
</dbReference>
<dbReference type="InterPro" id="IPR048333">
    <property type="entry name" value="HA2_WH"/>
</dbReference>
<dbReference type="GO" id="GO:0016787">
    <property type="term" value="F:hydrolase activity"/>
    <property type="evidence" value="ECO:0007669"/>
    <property type="project" value="UniProtKB-KW"/>
</dbReference>
<feature type="domain" description="Helicase-associated" evidence="8">
    <location>
        <begin position="11"/>
        <end position="102"/>
    </location>
</feature>
<keyword evidence="2" id="KW-0547">Nucleotide-binding</keyword>
<feature type="transmembrane region" description="Helical" evidence="7">
    <location>
        <begin position="260"/>
        <end position="279"/>
    </location>
</feature>
<accession>A0AAX6F4W1</accession>
<keyword evidence="7" id="KW-0812">Transmembrane</keyword>
<dbReference type="InterPro" id="IPR007502">
    <property type="entry name" value="Helicase-assoc_dom"/>
</dbReference>
<dbReference type="GO" id="GO:0003725">
    <property type="term" value="F:double-stranded RNA binding"/>
    <property type="evidence" value="ECO:0007669"/>
    <property type="project" value="TreeGrafter"/>
</dbReference>
<dbReference type="InterPro" id="IPR011709">
    <property type="entry name" value="DEAD-box_helicase_OB_fold"/>
</dbReference>
<dbReference type="Pfam" id="PF04408">
    <property type="entry name" value="WHD_HA2"/>
    <property type="match status" value="1"/>
</dbReference>
<evidence type="ECO:0000256" key="4">
    <source>
        <dbReference type="ARBA" id="ARBA00022806"/>
    </source>
</evidence>
<dbReference type="GO" id="GO:0003724">
    <property type="term" value="F:RNA helicase activity"/>
    <property type="evidence" value="ECO:0007669"/>
    <property type="project" value="UniProtKB-EC"/>
</dbReference>
<keyword evidence="5" id="KW-0067">ATP-binding</keyword>
<dbReference type="SUPFAM" id="SSF52540">
    <property type="entry name" value="P-loop containing nucleoside triphosphate hydrolases"/>
    <property type="match status" value="1"/>
</dbReference>
<dbReference type="EC" id="3.6.4.13" evidence="1"/>
<gene>
    <name evidence="9" type="ORF">M6B38_156130</name>
</gene>
<comment type="caution">
    <text evidence="9">The sequence shown here is derived from an EMBL/GenBank/DDBJ whole genome shotgun (WGS) entry which is preliminary data.</text>
</comment>
<name>A0AAX6F4W1_IRIPA</name>
<evidence type="ECO:0000256" key="5">
    <source>
        <dbReference type="ARBA" id="ARBA00022840"/>
    </source>
</evidence>
<organism evidence="9 10">
    <name type="scientific">Iris pallida</name>
    <name type="common">Sweet iris</name>
    <dbReference type="NCBI Taxonomy" id="29817"/>
    <lineage>
        <taxon>Eukaryota</taxon>
        <taxon>Viridiplantae</taxon>
        <taxon>Streptophyta</taxon>
        <taxon>Embryophyta</taxon>
        <taxon>Tracheophyta</taxon>
        <taxon>Spermatophyta</taxon>
        <taxon>Magnoliopsida</taxon>
        <taxon>Liliopsida</taxon>
        <taxon>Asparagales</taxon>
        <taxon>Iridaceae</taxon>
        <taxon>Iridoideae</taxon>
        <taxon>Irideae</taxon>
        <taxon>Iris</taxon>
    </lineage>
</organism>
<dbReference type="EMBL" id="JANAVB010031953">
    <property type="protein sequence ID" value="KAJ6811005.1"/>
    <property type="molecule type" value="Genomic_DNA"/>
</dbReference>
<dbReference type="GO" id="GO:0045943">
    <property type="term" value="P:positive regulation of transcription by RNA polymerase I"/>
    <property type="evidence" value="ECO:0007669"/>
    <property type="project" value="TreeGrafter"/>
</dbReference>
<dbReference type="Pfam" id="PF21010">
    <property type="entry name" value="HA2_C"/>
    <property type="match status" value="1"/>
</dbReference>
<protein>
    <recommendedName>
        <fullName evidence="1">RNA helicase</fullName>
        <ecNumber evidence="1">3.6.4.13</ecNumber>
    </recommendedName>
</protein>
<evidence type="ECO:0000313" key="9">
    <source>
        <dbReference type="EMBL" id="KAJ6811005.1"/>
    </source>
</evidence>
<keyword evidence="7" id="KW-0472">Membrane</keyword>
<proteinExistence type="predicted"/>
<dbReference type="Pfam" id="PF07717">
    <property type="entry name" value="OB_NTP_bind"/>
    <property type="match status" value="1"/>
</dbReference>
<evidence type="ECO:0000256" key="6">
    <source>
        <dbReference type="ARBA" id="ARBA00047984"/>
    </source>
</evidence>
<dbReference type="PANTHER" id="PTHR18934:SF118">
    <property type="entry name" value="ATP-DEPENDENT RNA HELICASE DHX33"/>
    <property type="match status" value="1"/>
</dbReference>
<evidence type="ECO:0000256" key="2">
    <source>
        <dbReference type="ARBA" id="ARBA00022741"/>
    </source>
</evidence>
<keyword evidence="3" id="KW-0378">Hydrolase</keyword>
<dbReference type="SMART" id="SM00847">
    <property type="entry name" value="HA2"/>
    <property type="match status" value="1"/>
</dbReference>
<evidence type="ECO:0000259" key="8">
    <source>
        <dbReference type="SMART" id="SM00847"/>
    </source>
</evidence>
<evidence type="ECO:0000313" key="10">
    <source>
        <dbReference type="Proteomes" id="UP001140949"/>
    </source>
</evidence>
<reference evidence="9" key="2">
    <citation type="submission" date="2023-04" db="EMBL/GenBank/DDBJ databases">
        <authorList>
            <person name="Bruccoleri R.E."/>
            <person name="Oakeley E.J."/>
            <person name="Faust A.-M."/>
            <person name="Dessus-Babus S."/>
            <person name="Altorfer M."/>
            <person name="Burckhardt D."/>
            <person name="Oertli M."/>
            <person name="Naumann U."/>
            <person name="Petersen F."/>
            <person name="Wong J."/>
        </authorList>
    </citation>
    <scope>NUCLEOTIDE SEQUENCE</scope>
    <source>
        <strain evidence="9">GSM-AAB239-AS_SAM_17_03QT</strain>
        <tissue evidence="9">Leaf</tissue>
    </source>
</reference>
<evidence type="ECO:0000256" key="3">
    <source>
        <dbReference type="ARBA" id="ARBA00022801"/>
    </source>
</evidence>
<reference evidence="9" key="1">
    <citation type="journal article" date="2023" name="GigaByte">
        <title>Genome assembly of the bearded iris, Iris pallida Lam.</title>
        <authorList>
            <person name="Bruccoleri R.E."/>
            <person name="Oakeley E.J."/>
            <person name="Faust A.M.E."/>
            <person name="Altorfer M."/>
            <person name="Dessus-Babus S."/>
            <person name="Burckhardt D."/>
            <person name="Oertli M."/>
            <person name="Naumann U."/>
            <person name="Petersen F."/>
            <person name="Wong J."/>
        </authorList>
    </citation>
    <scope>NUCLEOTIDE SEQUENCE</scope>
    <source>
        <strain evidence="9">GSM-AAB239-AS_SAM_17_03QT</strain>
    </source>
</reference>
<keyword evidence="10" id="KW-1185">Reference proteome</keyword>